<evidence type="ECO:0000313" key="3">
    <source>
        <dbReference type="WBParaSite" id="nRc.2.0.1.t28287-RA"/>
    </source>
</evidence>
<feature type="compositionally biased region" description="Basic and acidic residues" evidence="1">
    <location>
        <begin position="105"/>
        <end position="114"/>
    </location>
</feature>
<dbReference type="AlphaFoldDB" id="A0A915JQA6"/>
<accession>A0A915JQA6</accession>
<evidence type="ECO:0000256" key="1">
    <source>
        <dbReference type="SAM" id="MobiDB-lite"/>
    </source>
</evidence>
<feature type="region of interest" description="Disordered" evidence="1">
    <location>
        <begin position="94"/>
        <end position="114"/>
    </location>
</feature>
<organism evidence="2 3">
    <name type="scientific">Romanomermis culicivorax</name>
    <name type="common">Nematode worm</name>
    <dbReference type="NCBI Taxonomy" id="13658"/>
    <lineage>
        <taxon>Eukaryota</taxon>
        <taxon>Metazoa</taxon>
        <taxon>Ecdysozoa</taxon>
        <taxon>Nematoda</taxon>
        <taxon>Enoplea</taxon>
        <taxon>Dorylaimia</taxon>
        <taxon>Mermithida</taxon>
        <taxon>Mermithoidea</taxon>
        <taxon>Mermithidae</taxon>
        <taxon>Romanomermis</taxon>
    </lineage>
</organism>
<name>A0A915JQA6_ROMCU</name>
<keyword evidence="2" id="KW-1185">Reference proteome</keyword>
<evidence type="ECO:0000313" key="2">
    <source>
        <dbReference type="Proteomes" id="UP000887565"/>
    </source>
</evidence>
<dbReference type="WBParaSite" id="nRc.2.0.1.t28287-RA">
    <property type="protein sequence ID" value="nRc.2.0.1.t28287-RA"/>
    <property type="gene ID" value="nRc.2.0.1.g28287"/>
</dbReference>
<reference evidence="3" key="1">
    <citation type="submission" date="2022-11" db="UniProtKB">
        <authorList>
            <consortium name="WormBaseParasite"/>
        </authorList>
    </citation>
    <scope>IDENTIFICATION</scope>
</reference>
<proteinExistence type="predicted"/>
<protein>
    <submittedName>
        <fullName evidence="3">Vitellogenin</fullName>
    </submittedName>
</protein>
<sequence length="114" mass="12980">SCYVEPNCQIWVNGKIFPFTNESFKSVIVQPVNFGKENCEYPIELAIINIIKGKCPLLFVNNSANGIHLQPNQLIAENKVPMFEEDFQQPKKQLVTIESPDEMPEAPRKDPYIA</sequence>
<dbReference type="Proteomes" id="UP000887565">
    <property type="component" value="Unplaced"/>
</dbReference>